<keyword evidence="1" id="KW-0812">Transmembrane</keyword>
<dbReference type="InterPro" id="IPR012429">
    <property type="entry name" value="HGSNAT_cat"/>
</dbReference>
<accession>A0A4R0R0I9</accession>
<keyword evidence="1" id="KW-1133">Transmembrane helix</keyword>
<sequence>MHSRLLLLHRQVTHMQQRIRYHVIDWIRGLALINMIAYHTLWDIAQLFPTPVGYNYTQFMLEPSVHVWQQSIGFTFLFVSGFCFCFGSKPLIRGTQLVLWGTLISIVTFIVLPNDPVRFGVLTVLGFGTLLLALIHAWSRMLPRIVSMCAAVLSLLIFTFMHDAQTGVVWGVQLPQWLYHDSFTAVLGFPPSGFISSDYYPIIPFFFVMLAGYFVYRSVEGTRAMAILTVHSRDFLSQFLEWIGRHSLIIYLLHQVIIFAIVRIIVFAIYGL</sequence>
<keyword evidence="4" id="KW-1185">Reference proteome</keyword>
<evidence type="ECO:0000259" key="2">
    <source>
        <dbReference type="Pfam" id="PF07786"/>
    </source>
</evidence>
<dbReference type="Pfam" id="PF07786">
    <property type="entry name" value="HGSNAT_cat"/>
    <property type="match status" value="1"/>
</dbReference>
<reference evidence="3 4" key="1">
    <citation type="submission" date="2018-12" db="EMBL/GenBank/DDBJ databases">
        <title>Alloscrdovia theropitheci sp. nov: a novel taxon from the feces of the bleeding-herat monkey (Theropithecus geleda).</title>
        <authorList>
            <person name="Modesto M."/>
        </authorList>
    </citation>
    <scope>NUCLEOTIDE SEQUENCE [LARGE SCALE GENOMIC DNA]</scope>
    <source>
        <strain evidence="3 4">GLDI4/2</strain>
    </source>
</reference>
<dbReference type="AlphaFoldDB" id="A0A4R0R0I9"/>
<gene>
    <name evidence="3" type="ORF">EJ419_02860</name>
</gene>
<dbReference type="OrthoDB" id="9807591at2"/>
<feature type="transmembrane region" description="Helical" evidence="1">
    <location>
        <begin position="248"/>
        <end position="270"/>
    </location>
</feature>
<feature type="transmembrane region" description="Helical" evidence="1">
    <location>
        <begin position="97"/>
        <end position="113"/>
    </location>
</feature>
<proteinExistence type="predicted"/>
<dbReference type="Proteomes" id="UP000291289">
    <property type="component" value="Unassembled WGS sequence"/>
</dbReference>
<protein>
    <submittedName>
        <fullName evidence="3">DUF1624 domain-containing protein</fullName>
    </submittedName>
</protein>
<comment type="caution">
    <text evidence="3">The sequence shown here is derived from an EMBL/GenBank/DDBJ whole genome shotgun (WGS) entry which is preliminary data.</text>
</comment>
<keyword evidence="1" id="KW-0472">Membrane</keyword>
<organism evidence="3 4">
    <name type="scientific">Alloscardovia theropitheci</name>
    <dbReference type="NCBI Taxonomy" id="2496842"/>
    <lineage>
        <taxon>Bacteria</taxon>
        <taxon>Bacillati</taxon>
        <taxon>Actinomycetota</taxon>
        <taxon>Actinomycetes</taxon>
        <taxon>Bifidobacteriales</taxon>
        <taxon>Bifidobacteriaceae</taxon>
        <taxon>Alloscardovia</taxon>
    </lineage>
</organism>
<feature type="transmembrane region" description="Helical" evidence="1">
    <location>
        <begin position="21"/>
        <end position="41"/>
    </location>
</feature>
<dbReference type="EMBL" id="RXLP01000014">
    <property type="protein sequence ID" value="TCD54556.1"/>
    <property type="molecule type" value="Genomic_DNA"/>
</dbReference>
<feature type="transmembrane region" description="Helical" evidence="1">
    <location>
        <begin position="119"/>
        <end position="138"/>
    </location>
</feature>
<evidence type="ECO:0000313" key="3">
    <source>
        <dbReference type="EMBL" id="TCD54556.1"/>
    </source>
</evidence>
<evidence type="ECO:0000256" key="1">
    <source>
        <dbReference type="SAM" id="Phobius"/>
    </source>
</evidence>
<evidence type="ECO:0000313" key="4">
    <source>
        <dbReference type="Proteomes" id="UP000291289"/>
    </source>
</evidence>
<feature type="transmembrane region" description="Helical" evidence="1">
    <location>
        <begin position="199"/>
        <end position="216"/>
    </location>
</feature>
<feature type="domain" description="Heparan-alpha-glucosaminide N-acetyltransferase catalytic" evidence="2">
    <location>
        <begin position="20"/>
        <end position="256"/>
    </location>
</feature>
<feature type="transmembrane region" description="Helical" evidence="1">
    <location>
        <begin position="67"/>
        <end position="85"/>
    </location>
</feature>
<name>A0A4R0R0I9_9BIFI</name>